<accession>A0ABR6TIF0</accession>
<organism evidence="2 3">
    <name type="scientific">Peptostreptococcus canis</name>
    <dbReference type="NCBI Taxonomy" id="1159213"/>
    <lineage>
        <taxon>Bacteria</taxon>
        <taxon>Bacillati</taxon>
        <taxon>Bacillota</taxon>
        <taxon>Clostridia</taxon>
        <taxon>Peptostreptococcales</taxon>
        <taxon>Peptostreptococcaceae</taxon>
        <taxon>Peptostreptococcus</taxon>
    </lineage>
</organism>
<comment type="caution">
    <text evidence="2">The sequence shown here is derived from an EMBL/GenBank/DDBJ whole genome shotgun (WGS) entry which is preliminary data.</text>
</comment>
<feature type="coiled-coil region" evidence="1">
    <location>
        <begin position="13"/>
        <end position="40"/>
    </location>
</feature>
<dbReference type="EMBL" id="JABGBW010000001">
    <property type="protein sequence ID" value="MBC2575203.1"/>
    <property type="molecule type" value="Genomic_DNA"/>
</dbReference>
<evidence type="ECO:0000313" key="2">
    <source>
        <dbReference type="EMBL" id="MBC2575203.1"/>
    </source>
</evidence>
<keyword evidence="3" id="KW-1185">Reference proteome</keyword>
<dbReference type="RefSeq" id="WP_185623242.1">
    <property type="nucleotide sequence ID" value="NZ_JABGBW010000001.1"/>
</dbReference>
<evidence type="ECO:0000313" key="3">
    <source>
        <dbReference type="Proteomes" id="UP000713904"/>
    </source>
</evidence>
<proteinExistence type="predicted"/>
<reference evidence="2 3" key="1">
    <citation type="submission" date="2020-05" db="EMBL/GenBank/DDBJ databases">
        <title>Draft genome of xy-202 and genomic insight in genome of the genus Peptostreptococcus.</title>
        <authorList>
            <person name="Zhang Z."/>
        </authorList>
    </citation>
    <scope>NUCLEOTIDE SEQUENCE [LARGE SCALE GENOMIC DNA]</scope>
    <source>
        <strain evidence="2 3">DSM 27025</strain>
    </source>
</reference>
<gene>
    <name evidence="2" type="ORF">HLB29_00695</name>
</gene>
<sequence length="169" mass="20154">MAKTKRSSDFRRIDKWLHEYEFLKLTIEILEREIEDIKKVEIDGGCNGISYDNIKVSPTNSVNNMLENNVIRKHEILSRKELEMKALLDHKVKMDRAYNNFNSDQKIFYDLFYVKKYSRIKIMDMMNINKNIYNSLRSSTVYSALNSIEPQRVFSEIIERFAGNQKRNK</sequence>
<keyword evidence="1" id="KW-0175">Coiled coil</keyword>
<evidence type="ECO:0000256" key="1">
    <source>
        <dbReference type="SAM" id="Coils"/>
    </source>
</evidence>
<name>A0ABR6TIF0_9FIRM</name>
<dbReference type="Proteomes" id="UP000713904">
    <property type="component" value="Unassembled WGS sequence"/>
</dbReference>
<evidence type="ECO:0008006" key="4">
    <source>
        <dbReference type="Google" id="ProtNLM"/>
    </source>
</evidence>
<protein>
    <recommendedName>
        <fullName evidence="4">Phage transcriptional regulator, RinA family</fullName>
    </recommendedName>
</protein>